<dbReference type="GO" id="GO:0005886">
    <property type="term" value="C:plasma membrane"/>
    <property type="evidence" value="ECO:0007669"/>
    <property type="project" value="UniProtKB-SubCell"/>
</dbReference>
<keyword evidence="15" id="KW-0479">Metal-binding</keyword>
<keyword evidence="15" id="KW-0862">Zinc</keyword>
<keyword evidence="3" id="KW-1003">Cell membrane</keyword>
<evidence type="ECO:0000256" key="5">
    <source>
        <dbReference type="ARBA" id="ARBA00022989"/>
    </source>
</evidence>
<comment type="subcellular location">
    <subcellularLocation>
        <location evidence="2">Cell membrane</location>
    </subcellularLocation>
    <subcellularLocation>
        <location evidence="1">Membrane</location>
        <topology evidence="1">Single-pass membrane protein</topology>
    </subcellularLocation>
</comment>
<keyword evidence="4 12" id="KW-0812">Transmembrane</keyword>
<evidence type="ECO:0000256" key="11">
    <source>
        <dbReference type="SAM" id="MobiDB-lite"/>
    </source>
</evidence>
<evidence type="ECO:0000256" key="8">
    <source>
        <dbReference type="ARBA" id="ARBA00023163"/>
    </source>
</evidence>
<name>A0A239D1W2_9ACTN</name>
<keyword evidence="16" id="KW-1185">Reference proteome</keyword>
<evidence type="ECO:0000313" key="16">
    <source>
        <dbReference type="Proteomes" id="UP000198415"/>
    </source>
</evidence>
<keyword evidence="15" id="KW-0863">Zinc-finger</keyword>
<evidence type="ECO:0000256" key="9">
    <source>
        <dbReference type="ARBA" id="ARBA00029829"/>
    </source>
</evidence>
<dbReference type="Pfam" id="PF10099">
    <property type="entry name" value="RskA_C"/>
    <property type="match status" value="1"/>
</dbReference>
<dbReference type="InterPro" id="IPR027383">
    <property type="entry name" value="Znf_put"/>
</dbReference>
<proteinExistence type="predicted"/>
<evidence type="ECO:0000256" key="1">
    <source>
        <dbReference type="ARBA" id="ARBA00004167"/>
    </source>
</evidence>
<evidence type="ECO:0000256" key="3">
    <source>
        <dbReference type="ARBA" id="ARBA00022475"/>
    </source>
</evidence>
<evidence type="ECO:0000259" key="14">
    <source>
        <dbReference type="Pfam" id="PF13490"/>
    </source>
</evidence>
<protein>
    <recommendedName>
        <fullName evidence="10">Regulator of SigK</fullName>
    </recommendedName>
    <alternativeName>
        <fullName evidence="9">Sigma-K anti-sigma factor RskA</fullName>
    </alternativeName>
</protein>
<dbReference type="RefSeq" id="WP_089296284.1">
    <property type="nucleotide sequence ID" value="NZ_BOMU01000063.1"/>
</dbReference>
<feature type="domain" description="Putative zinc-finger" evidence="14">
    <location>
        <begin position="4"/>
        <end position="36"/>
    </location>
</feature>
<dbReference type="PANTHER" id="PTHR37461:SF1">
    <property type="entry name" value="ANTI-SIGMA-K FACTOR RSKA"/>
    <property type="match status" value="1"/>
</dbReference>
<reference evidence="15 16" key="1">
    <citation type="submission" date="2017-06" db="EMBL/GenBank/DDBJ databases">
        <authorList>
            <person name="Kim H.J."/>
            <person name="Triplett B.A."/>
        </authorList>
    </citation>
    <scope>NUCLEOTIDE SEQUENCE [LARGE SCALE GENOMIC DNA]</scope>
    <source>
        <strain evidence="15 16">DSM 43151</strain>
    </source>
</reference>
<feature type="domain" description="Anti-sigma K factor RskA C-terminal" evidence="13">
    <location>
        <begin position="95"/>
        <end position="227"/>
    </location>
</feature>
<dbReference type="GO" id="GO:0008270">
    <property type="term" value="F:zinc ion binding"/>
    <property type="evidence" value="ECO:0007669"/>
    <property type="project" value="UniProtKB-KW"/>
</dbReference>
<evidence type="ECO:0000256" key="4">
    <source>
        <dbReference type="ARBA" id="ARBA00022692"/>
    </source>
</evidence>
<dbReference type="Proteomes" id="UP000198415">
    <property type="component" value="Unassembled WGS sequence"/>
</dbReference>
<sequence length="235" mass="24950">MTTEIHSLIGAYALDALDDLERAAFDRHLRECATCRAEADELREAANHLADGAWSVPPPRLRDNVLAAIAQTPQLTPAAAPRPRVRARSPHRLRWVAAAAVVLAAVGAGTIVHTIEDQRVRREQALAAILTAPDVIWHEESLASGGRVRVATSDRRDAGVIMLDADQAPTAGKVYQLWTIRSGVPSSAGALDEGQSVSTRIVDDLSTADAVGVTVETAPESKTPTAPLDAQVNLA</sequence>
<accession>A0A239D1W2</accession>
<dbReference type="InterPro" id="IPR041916">
    <property type="entry name" value="Anti_sigma_zinc_sf"/>
</dbReference>
<evidence type="ECO:0000313" key="15">
    <source>
        <dbReference type="EMBL" id="SNS26018.1"/>
    </source>
</evidence>
<dbReference type="InterPro" id="IPR018764">
    <property type="entry name" value="RskA_C"/>
</dbReference>
<dbReference type="OrthoDB" id="153510at2"/>
<evidence type="ECO:0000256" key="12">
    <source>
        <dbReference type="SAM" id="Phobius"/>
    </source>
</evidence>
<evidence type="ECO:0000256" key="2">
    <source>
        <dbReference type="ARBA" id="ARBA00004236"/>
    </source>
</evidence>
<dbReference type="Gene3D" id="1.10.10.1320">
    <property type="entry name" value="Anti-sigma factor, zinc-finger domain"/>
    <property type="match status" value="1"/>
</dbReference>
<keyword evidence="8" id="KW-0804">Transcription</keyword>
<organism evidence="15 16">
    <name type="scientific">Actinoplanes regularis</name>
    <dbReference type="NCBI Taxonomy" id="52697"/>
    <lineage>
        <taxon>Bacteria</taxon>
        <taxon>Bacillati</taxon>
        <taxon>Actinomycetota</taxon>
        <taxon>Actinomycetes</taxon>
        <taxon>Micromonosporales</taxon>
        <taxon>Micromonosporaceae</taxon>
        <taxon>Actinoplanes</taxon>
    </lineage>
</organism>
<dbReference type="AlphaFoldDB" id="A0A239D1W2"/>
<dbReference type="GO" id="GO:0006417">
    <property type="term" value="P:regulation of translation"/>
    <property type="evidence" value="ECO:0007669"/>
    <property type="project" value="TreeGrafter"/>
</dbReference>
<evidence type="ECO:0000256" key="7">
    <source>
        <dbReference type="ARBA" id="ARBA00023136"/>
    </source>
</evidence>
<feature type="transmembrane region" description="Helical" evidence="12">
    <location>
        <begin position="93"/>
        <end position="115"/>
    </location>
</feature>
<dbReference type="EMBL" id="FZNR01000012">
    <property type="protein sequence ID" value="SNS26018.1"/>
    <property type="molecule type" value="Genomic_DNA"/>
</dbReference>
<keyword evidence="5 12" id="KW-1133">Transmembrane helix</keyword>
<feature type="region of interest" description="Disordered" evidence="11">
    <location>
        <begin position="216"/>
        <end position="235"/>
    </location>
</feature>
<dbReference type="InterPro" id="IPR051474">
    <property type="entry name" value="Anti-sigma-K/W_factor"/>
</dbReference>
<gene>
    <name evidence="15" type="ORF">SAMN06264365_112205</name>
</gene>
<evidence type="ECO:0000256" key="10">
    <source>
        <dbReference type="ARBA" id="ARBA00030803"/>
    </source>
</evidence>
<dbReference type="GO" id="GO:0016989">
    <property type="term" value="F:sigma factor antagonist activity"/>
    <property type="evidence" value="ECO:0007669"/>
    <property type="project" value="TreeGrafter"/>
</dbReference>
<evidence type="ECO:0000259" key="13">
    <source>
        <dbReference type="Pfam" id="PF10099"/>
    </source>
</evidence>
<dbReference type="Pfam" id="PF13490">
    <property type="entry name" value="zf-HC2"/>
    <property type="match status" value="1"/>
</dbReference>
<dbReference type="PANTHER" id="PTHR37461">
    <property type="entry name" value="ANTI-SIGMA-K FACTOR RSKA"/>
    <property type="match status" value="1"/>
</dbReference>
<keyword evidence="7 12" id="KW-0472">Membrane</keyword>
<keyword evidence="6" id="KW-0805">Transcription regulation</keyword>
<evidence type="ECO:0000256" key="6">
    <source>
        <dbReference type="ARBA" id="ARBA00023015"/>
    </source>
</evidence>